<keyword evidence="4" id="KW-1185">Reference proteome</keyword>
<accession>A0A095US70</accession>
<dbReference type="Proteomes" id="UP000029444">
    <property type="component" value="Unassembled WGS sequence"/>
</dbReference>
<dbReference type="SUPFAM" id="SSF56925">
    <property type="entry name" value="OMPA-like"/>
    <property type="match status" value="1"/>
</dbReference>
<protein>
    <submittedName>
        <fullName evidence="3">OmpA domain-containing protein</fullName>
    </submittedName>
</protein>
<dbReference type="EMBL" id="ARXV01000004">
    <property type="protein sequence ID" value="KGD65385.1"/>
    <property type="molecule type" value="Genomic_DNA"/>
</dbReference>
<proteinExistence type="predicted"/>
<keyword evidence="1" id="KW-0732">Signal</keyword>
<comment type="caution">
    <text evidence="3">The sequence shown here is derived from an EMBL/GenBank/DDBJ whole genome shotgun (WGS) entry which is preliminary data.</text>
</comment>
<gene>
    <name evidence="3" type="ORF">Y5S_01278</name>
</gene>
<name>A0A095US70_9GAMM</name>
<evidence type="ECO:0000259" key="2">
    <source>
        <dbReference type="Pfam" id="PF13505"/>
    </source>
</evidence>
<dbReference type="AlphaFoldDB" id="A0A095US70"/>
<feature type="domain" description="Outer membrane protein beta-barrel" evidence="2">
    <location>
        <begin position="5"/>
        <end position="202"/>
    </location>
</feature>
<evidence type="ECO:0000313" key="3">
    <source>
        <dbReference type="EMBL" id="KGD65385.1"/>
    </source>
</evidence>
<dbReference type="Pfam" id="PF13505">
    <property type="entry name" value="OMP_b-brl"/>
    <property type="match status" value="1"/>
</dbReference>
<dbReference type="PATRIC" id="fig|1177154.3.peg.1304"/>
<evidence type="ECO:0000313" key="4">
    <source>
        <dbReference type="Proteomes" id="UP000029444"/>
    </source>
</evidence>
<dbReference type="Gene3D" id="2.40.160.20">
    <property type="match status" value="1"/>
</dbReference>
<dbReference type="eggNOG" id="COG3637">
    <property type="taxonomic scope" value="Bacteria"/>
</dbReference>
<organism evidence="3 4">
    <name type="scientific">Alcanivorax nanhaiticus</name>
    <dbReference type="NCBI Taxonomy" id="1177154"/>
    <lineage>
        <taxon>Bacteria</taxon>
        <taxon>Pseudomonadati</taxon>
        <taxon>Pseudomonadota</taxon>
        <taxon>Gammaproteobacteria</taxon>
        <taxon>Oceanospirillales</taxon>
        <taxon>Alcanivoracaceae</taxon>
        <taxon>Alcanivorax</taxon>
    </lineage>
</organism>
<dbReference type="InterPro" id="IPR011250">
    <property type="entry name" value="OMP/PagP_B-barrel"/>
</dbReference>
<reference evidence="3 4" key="1">
    <citation type="submission" date="2012-09" db="EMBL/GenBank/DDBJ databases">
        <title>Genome Sequence of alkane-degrading Bacterium Alcanivorax sp. 19-m-6.</title>
        <authorList>
            <person name="Lai Q."/>
            <person name="Shao Z."/>
        </authorList>
    </citation>
    <scope>NUCLEOTIDE SEQUENCE [LARGE SCALE GENOMIC DNA]</scope>
    <source>
        <strain evidence="3 4">19-m-6</strain>
    </source>
</reference>
<dbReference type="STRING" id="1177154.Y5S_01278"/>
<sequence>MRVSAALLACSAGVVKAGPYVGAQLGYDDYSIGYTDKEPGFGDLDLDGLSASGGAFGVYGGLRFGGEGTFFAVELNAGTGTAEYKETFESESLHVEAGTSYGLGFLVGTEVNAVQLYGRFGAQRTDFDLDDGISNDSVEDETPWGLRVGIGAELPLNESVSLRADWSRTMYDEIVSEDPFSGREFTYEPEQSAFQLGVTAHF</sequence>
<evidence type="ECO:0000256" key="1">
    <source>
        <dbReference type="ARBA" id="ARBA00022729"/>
    </source>
</evidence>
<dbReference type="InterPro" id="IPR027385">
    <property type="entry name" value="Beta-barrel_OMP"/>
</dbReference>